<gene>
    <name evidence="2" type="ORF">AULFYP135_01323</name>
</gene>
<organism evidence="2">
    <name type="scientific">uncultured Anaerotruncus sp</name>
    <dbReference type="NCBI Taxonomy" id="905011"/>
    <lineage>
        <taxon>Bacteria</taxon>
        <taxon>Bacillati</taxon>
        <taxon>Bacillota</taxon>
        <taxon>Clostridia</taxon>
        <taxon>Eubacteriales</taxon>
        <taxon>Oscillospiraceae</taxon>
        <taxon>Anaerotruncus</taxon>
        <taxon>environmental samples</taxon>
    </lineage>
</organism>
<sequence length="331" mass="36246">MDKILEAITIWKSDTTMEYLDYLKNPNILTPVTLMAVELHGIAGDVNDIRENMKGIVNVETIASAEPKKDEVIDLISLAKDGMGWVAAIVGFTSNWDKFKSIFNGLLGKLLGVEARRVSGNPESFKQMVEGFTLLPSVKEGINSGTLPGWISAVKAALSGFGGSIMGALSAAFTAIIPYLMPLLGLGAILFLGKKLVDAVMKWATGKNFDFSFWGMKKNVTEAITPKVSNSIKESLPTASRKIESISSLAMEKMNATSRELGTDTSFTDRSAMLEVQQPWSSLQPQGDTVYQITMNNSFAVDREETADYCIRELYRRMRAELDGTRLGVAY</sequence>
<accession>A0A6N2T8P8</accession>
<evidence type="ECO:0000313" key="2">
    <source>
        <dbReference type="EMBL" id="VYT02078.1"/>
    </source>
</evidence>
<evidence type="ECO:0000256" key="1">
    <source>
        <dbReference type="SAM" id="Phobius"/>
    </source>
</evidence>
<keyword evidence="1" id="KW-0812">Transmembrane</keyword>
<feature type="transmembrane region" description="Helical" evidence="1">
    <location>
        <begin position="165"/>
        <end position="192"/>
    </location>
</feature>
<keyword evidence="1" id="KW-0472">Membrane</keyword>
<protein>
    <submittedName>
        <fullName evidence="2">Uncharacterized protein</fullName>
    </submittedName>
</protein>
<keyword evidence="1" id="KW-1133">Transmembrane helix</keyword>
<dbReference type="EMBL" id="CACRSL010000003">
    <property type="protein sequence ID" value="VYT02078.1"/>
    <property type="molecule type" value="Genomic_DNA"/>
</dbReference>
<reference evidence="2" key="1">
    <citation type="submission" date="2019-11" db="EMBL/GenBank/DDBJ databases">
        <authorList>
            <person name="Feng L."/>
        </authorList>
    </citation>
    <scope>NUCLEOTIDE SEQUENCE</scope>
    <source>
        <strain evidence="2">AundefinedLFYP135</strain>
    </source>
</reference>
<name>A0A6N2T8P8_9FIRM</name>
<proteinExistence type="predicted"/>
<dbReference type="AlphaFoldDB" id="A0A6N2T8P8"/>